<sequence length="318" mass="36349">MSEKNAVLIVEDSPAITLLLKNYLGKLGYSEIYTCDSGGSAISTFEGLASQGKQPIVLLDFMLPDMDARSVLTQMLEVKPDVRIILETATEKDDEGIKELIRLGVYQYIEKPIRFETLKNIVETIESEQSFFEKESNENKLAEQSSDEIKTKIKNHIDFILKTANQISLDRIIGLLGFSDDLVTEYIAELENKGKLIKLDEKKEIACNQCDSVRTSQIFFCPNCKSSNFKLGKLIEHYDCGNVTEENTYHDDKCPNCKKELKALGVDYRVMQNHYICNNCDEFFPELSTEYLCLKCENKFKITDARWKSSINYKIINT</sequence>
<dbReference type="EMBL" id="CP003842">
    <property type="protein sequence ID" value="AFS80801.1"/>
    <property type="molecule type" value="Genomic_DNA"/>
</dbReference>
<dbReference type="PROSITE" id="PS50110">
    <property type="entry name" value="RESPONSE_REGULATORY"/>
    <property type="match status" value="1"/>
</dbReference>
<organism evidence="2 3">
    <name type="scientific">Candidatus Nitrosopumilus koreensis AR1</name>
    <dbReference type="NCBI Taxonomy" id="1229908"/>
    <lineage>
        <taxon>Archaea</taxon>
        <taxon>Nitrososphaerota</taxon>
        <taxon>Nitrososphaeria</taxon>
        <taxon>Nitrosopumilales</taxon>
        <taxon>Nitrosopumilaceae</taxon>
        <taxon>Nitrosopumilus</taxon>
    </lineage>
</organism>
<dbReference type="Pfam" id="PF18551">
    <property type="entry name" value="TackOD1"/>
    <property type="match status" value="1"/>
</dbReference>
<dbReference type="SUPFAM" id="SSF52172">
    <property type="entry name" value="CheY-like"/>
    <property type="match status" value="1"/>
</dbReference>
<dbReference type="Pfam" id="PF00072">
    <property type="entry name" value="Response_reg"/>
    <property type="match status" value="1"/>
</dbReference>
<dbReference type="PANTHER" id="PTHR45526:SF1">
    <property type="entry name" value="TRANSCRIPTIONAL REGULATORY PROTEIN DCUR-RELATED"/>
    <property type="match status" value="1"/>
</dbReference>
<dbReference type="STRING" id="1229908.NKOR_04565"/>
<protein>
    <recommendedName>
        <fullName evidence="1">Response regulatory domain-containing protein</fullName>
    </recommendedName>
</protein>
<evidence type="ECO:0000259" key="1">
    <source>
        <dbReference type="PROSITE" id="PS50110"/>
    </source>
</evidence>
<dbReference type="PANTHER" id="PTHR45526">
    <property type="entry name" value="TRANSCRIPTIONAL REGULATORY PROTEIN DPIA"/>
    <property type="match status" value="1"/>
</dbReference>
<dbReference type="HOGENOM" id="CLU_898992_0_0_2"/>
<dbReference type="SMART" id="SM00448">
    <property type="entry name" value="REC"/>
    <property type="match status" value="1"/>
</dbReference>
<dbReference type="PATRIC" id="fig|1229908.8.peg.992"/>
<evidence type="ECO:0000313" key="3">
    <source>
        <dbReference type="Proteomes" id="UP000006101"/>
    </source>
</evidence>
<dbReference type="AlphaFoldDB" id="K0B8K6"/>
<reference evidence="2 3" key="1">
    <citation type="journal article" date="2012" name="J. Bacteriol.">
        <title>Draft Genome Sequence of an Ammonia-Oxidizing Archaeon, "Candidatus Nitrosopumilus koreensis" AR1, from Marine Sediment.</title>
        <authorList>
            <person name="Park S.J."/>
            <person name="Kim J.G."/>
            <person name="Jung M.Y."/>
            <person name="Kim S.J."/>
            <person name="Cha I.T."/>
            <person name="Kwon K."/>
            <person name="Lee J.H."/>
            <person name="Rhee S.K."/>
        </authorList>
    </citation>
    <scope>NUCLEOTIDE SEQUENCE [LARGE SCALE GENOMIC DNA]</scope>
    <source>
        <strain evidence="2 3">AR1</strain>
    </source>
</reference>
<accession>K0B8K6</accession>
<name>K0B8K6_9ARCH</name>
<dbReference type="Gene3D" id="3.40.50.2300">
    <property type="match status" value="1"/>
</dbReference>
<proteinExistence type="predicted"/>
<dbReference type="KEGG" id="nkr:NKOR_04565"/>
<gene>
    <name evidence="2" type="ORF">NKOR_04565</name>
</gene>
<dbReference type="InterPro" id="IPR040572">
    <property type="entry name" value="TackOD1"/>
</dbReference>
<feature type="domain" description="Response regulatory" evidence="1">
    <location>
        <begin position="6"/>
        <end position="126"/>
    </location>
</feature>
<dbReference type="Proteomes" id="UP000006101">
    <property type="component" value="Chromosome"/>
</dbReference>
<evidence type="ECO:0000313" key="2">
    <source>
        <dbReference type="EMBL" id="AFS80801.1"/>
    </source>
</evidence>
<dbReference type="RefSeq" id="WP_014963187.1">
    <property type="nucleotide sequence ID" value="NC_018655.1"/>
</dbReference>
<dbReference type="InterPro" id="IPR011006">
    <property type="entry name" value="CheY-like_superfamily"/>
</dbReference>
<dbReference type="InterPro" id="IPR051271">
    <property type="entry name" value="2C-system_Tx_regulators"/>
</dbReference>
<dbReference type="GO" id="GO:0000156">
    <property type="term" value="F:phosphorelay response regulator activity"/>
    <property type="evidence" value="ECO:0007669"/>
    <property type="project" value="TreeGrafter"/>
</dbReference>
<keyword evidence="3" id="KW-1185">Reference proteome</keyword>
<dbReference type="CDD" id="cd00156">
    <property type="entry name" value="REC"/>
    <property type="match status" value="1"/>
</dbReference>
<dbReference type="InterPro" id="IPR001789">
    <property type="entry name" value="Sig_transdc_resp-reg_receiver"/>
</dbReference>
<dbReference type="GeneID" id="13724950"/>